<dbReference type="InterPro" id="IPR051210">
    <property type="entry name" value="Ub_ligase/GEF_domain"/>
</dbReference>
<feature type="repeat" description="RCC1" evidence="2">
    <location>
        <begin position="597"/>
        <end position="647"/>
    </location>
</feature>
<dbReference type="InterPro" id="IPR000210">
    <property type="entry name" value="BTB/POZ_dom"/>
</dbReference>
<organism evidence="4 5">
    <name type="scientific">Planoprotostelium fungivorum</name>
    <dbReference type="NCBI Taxonomy" id="1890364"/>
    <lineage>
        <taxon>Eukaryota</taxon>
        <taxon>Amoebozoa</taxon>
        <taxon>Evosea</taxon>
        <taxon>Variosea</taxon>
        <taxon>Cavosteliida</taxon>
        <taxon>Cavosteliaceae</taxon>
        <taxon>Planoprotostelium</taxon>
    </lineage>
</organism>
<dbReference type="Pfam" id="PF13540">
    <property type="entry name" value="RCC1_2"/>
    <property type="match status" value="1"/>
</dbReference>
<evidence type="ECO:0000313" key="5">
    <source>
        <dbReference type="Proteomes" id="UP000241769"/>
    </source>
</evidence>
<keyword evidence="5" id="KW-1185">Reference proteome</keyword>
<evidence type="ECO:0000256" key="2">
    <source>
        <dbReference type="PROSITE-ProRule" id="PRU00235"/>
    </source>
</evidence>
<dbReference type="SUPFAM" id="SSF52075">
    <property type="entry name" value="Outer arm dynein light chain 1"/>
    <property type="match status" value="1"/>
</dbReference>
<feature type="domain" description="BTB" evidence="3">
    <location>
        <begin position="772"/>
        <end position="843"/>
    </location>
</feature>
<dbReference type="SUPFAM" id="SSF54695">
    <property type="entry name" value="POZ domain"/>
    <property type="match status" value="2"/>
</dbReference>
<dbReference type="PANTHER" id="PTHR22870:SF408">
    <property type="entry name" value="OS09G0560450 PROTEIN"/>
    <property type="match status" value="1"/>
</dbReference>
<sequence length="935" mass="105635">MERILNRDDEPIIADKPDWYKVAVSIVNIENGGTTVLDWSDCGLGPSSNWMVVQHSNRWWYGCETISNKRRTHTTRIARDFDIYGRSGNFPVTKPEDCSSPLFFYTLVKTLLLNNNLIQEFPHVVYLRNVTKLDISGNRFQFLPDQLYQLRHLKTFRAHDNPIFSIQEVHMKKFVELDEFTFDPTPLQTFLAQYTDVDTEGESLIMSGDEKKININYLRKFSKRIPDLTAAVLLSDNTGTSVPLHTKLYRSFRFDNLVGEPIVTQDLTIFASLIRELPSIHTEASEVKSLGDGTYSISFELHKSGQYQLFVRLSSRLVLTIPILCNETSACAFKWGTGGGDSLHYEPIVTPQPMESLGSITIKRISSSDHHTVFISGTGVTYGYGDNSKGQLGHPKEKTWIVNAEPTPRVTRAGLEVSCGKTSTSILVEGGDVFSFGDGRHDMVHIESLRRNRIVALTYAFGLQMALSAKGEVFSWSAASGQPSRDEYLMNHQVRQLSGTFSRLVAITNTGRTFECEYDHFRKRSTWKEEMQGHFVAQVASSRSMRIGLTDKGEVYTWHVQPGTTTTKITRVNFPNDVEISQIASGTYHYAALSSAGKLYMWGSGKSGQLGFGSTEDIIYPTLMSKIPQRIYSVLATGEETLAIVTPQQSQVGEDILPLLTSGQFSDVTIRTRDGQKIRAHKCPLLAELFSEKTDEEVDLDYNSCIVMRFLMYLYGGKVSLNTVEEEDEMLKQMARNFKFDDLLKELFVVVDGRPVQGFKVYKGIVDDKRFSDFEIHLVNDGSLVRIFPAHRALLTRGEYFKRVINSGMREATEGKIVVRDLEEQTILCLLQWIYSNEIEDLQVDTALDLLQAADEFSSEQRLKDICTALARQEMDEESVSYVLQIAITSNSGDLKAACIDLICSRHQLVEQTDTYKDLPEAVRLDIQRMVKKGQ</sequence>
<dbReference type="InterPro" id="IPR000408">
    <property type="entry name" value="Reg_chr_condens"/>
</dbReference>
<dbReference type="PROSITE" id="PS50097">
    <property type="entry name" value="BTB"/>
    <property type="match status" value="2"/>
</dbReference>
<evidence type="ECO:0000259" key="3">
    <source>
        <dbReference type="PROSITE" id="PS50097"/>
    </source>
</evidence>
<dbReference type="OrthoDB" id="6359816at2759"/>
<proteinExistence type="predicted"/>
<dbReference type="STRING" id="1890364.A0A2P6NB37"/>
<dbReference type="Gene3D" id="3.80.10.10">
    <property type="entry name" value="Ribonuclease Inhibitor"/>
    <property type="match status" value="1"/>
</dbReference>
<evidence type="ECO:0000256" key="1">
    <source>
        <dbReference type="ARBA" id="ARBA00022737"/>
    </source>
</evidence>
<reference evidence="4 5" key="1">
    <citation type="journal article" date="2018" name="Genome Biol. Evol.">
        <title>Multiple Roots of Fruiting Body Formation in Amoebozoa.</title>
        <authorList>
            <person name="Hillmann F."/>
            <person name="Forbes G."/>
            <person name="Novohradska S."/>
            <person name="Ferling I."/>
            <person name="Riege K."/>
            <person name="Groth M."/>
            <person name="Westermann M."/>
            <person name="Marz M."/>
            <person name="Spaller T."/>
            <person name="Winckler T."/>
            <person name="Schaap P."/>
            <person name="Glockner G."/>
        </authorList>
    </citation>
    <scope>NUCLEOTIDE SEQUENCE [LARGE SCALE GENOMIC DNA]</scope>
    <source>
        <strain evidence="4 5">Jena</strain>
    </source>
</reference>
<dbReference type="SMART" id="SM00225">
    <property type="entry name" value="BTB"/>
    <property type="match status" value="2"/>
</dbReference>
<evidence type="ECO:0000313" key="4">
    <source>
        <dbReference type="EMBL" id="PRP81174.1"/>
    </source>
</evidence>
<dbReference type="InterPro" id="IPR009091">
    <property type="entry name" value="RCC1/BLIP-II"/>
</dbReference>
<comment type="caution">
    <text evidence="4">The sequence shown here is derived from an EMBL/GenBank/DDBJ whole genome shotgun (WGS) entry which is preliminary data.</text>
</comment>
<dbReference type="Gene3D" id="3.30.710.10">
    <property type="entry name" value="Potassium Channel Kv1.1, Chain A"/>
    <property type="match status" value="2"/>
</dbReference>
<dbReference type="AlphaFoldDB" id="A0A2P6NB37"/>
<dbReference type="Proteomes" id="UP000241769">
    <property type="component" value="Unassembled WGS sequence"/>
</dbReference>
<dbReference type="PROSITE" id="PS50012">
    <property type="entry name" value="RCC1_3"/>
    <property type="match status" value="2"/>
</dbReference>
<keyword evidence="1" id="KW-0677">Repeat</keyword>
<dbReference type="Pfam" id="PF00651">
    <property type="entry name" value="BTB"/>
    <property type="match status" value="2"/>
</dbReference>
<protein>
    <recommendedName>
        <fullName evidence="3">BTB domain-containing protein</fullName>
    </recommendedName>
</protein>
<dbReference type="InterPro" id="IPR011333">
    <property type="entry name" value="SKP1/BTB/POZ_sf"/>
</dbReference>
<dbReference type="InParanoid" id="A0A2P6NB37"/>
<name>A0A2P6NB37_9EUKA</name>
<feature type="repeat" description="RCC1" evidence="2">
    <location>
        <begin position="379"/>
        <end position="430"/>
    </location>
</feature>
<dbReference type="InterPro" id="IPR032675">
    <property type="entry name" value="LRR_dom_sf"/>
</dbReference>
<gene>
    <name evidence="4" type="ORF">PROFUN_02008</name>
</gene>
<dbReference type="PANTHER" id="PTHR22870">
    <property type="entry name" value="REGULATOR OF CHROMOSOME CONDENSATION"/>
    <property type="match status" value="1"/>
</dbReference>
<dbReference type="Gene3D" id="2.130.10.30">
    <property type="entry name" value="Regulator of chromosome condensation 1/beta-lactamase-inhibitor protein II"/>
    <property type="match status" value="2"/>
</dbReference>
<dbReference type="EMBL" id="MDYQ01000129">
    <property type="protein sequence ID" value="PRP81174.1"/>
    <property type="molecule type" value="Genomic_DNA"/>
</dbReference>
<feature type="domain" description="BTB" evidence="3">
    <location>
        <begin position="666"/>
        <end position="723"/>
    </location>
</feature>
<dbReference type="CDD" id="cd18186">
    <property type="entry name" value="BTB_POZ_ZBTB_KLHL-like"/>
    <property type="match status" value="1"/>
</dbReference>
<accession>A0A2P6NB37</accession>
<dbReference type="SUPFAM" id="SSF50985">
    <property type="entry name" value="RCC1/BLIP-II"/>
    <property type="match status" value="1"/>
</dbReference>